<keyword evidence="10" id="KW-1185">Reference proteome</keyword>
<sequence>MKLRIVADDKIPFLRGALEPFAEVTYLPGGAIAPADVKNADALITRTRTRCGEALLAGSRVRFIATATIGYDHIDTAYLRRAGIAWRNAPGCNAASVAQYIGSALVSSGVELCGKTLGVIGVGNVGSKVAALGEALGMRVLRNDPPRAEREGSTGFTELPELLAEADFVTIHTPLTRDGAHPTFHLCDAGFPELMRSGAQLFNSGRGEVVDTAALKAALKSGRISAAVLDVWENEPGIDRELLDLVRIGTPHIAGYSTDGKANGTAMAVQAVAAFFGIPGLAEWRPERLPEPETPEIELEMGASVREQVAQALLHTYDIGLDDGKLRSDPAGFEPQRGHYRIRREYPAFRVRGGRPETAAVLKTLGFTLLPQGSACGG</sequence>
<evidence type="ECO:0000259" key="8">
    <source>
        <dbReference type="Pfam" id="PF11890"/>
    </source>
</evidence>
<dbReference type="Pfam" id="PF02826">
    <property type="entry name" value="2-Hacid_dh_C"/>
    <property type="match status" value="1"/>
</dbReference>
<keyword evidence="2 5" id="KW-0560">Oxidoreductase</keyword>
<evidence type="ECO:0000313" key="9">
    <source>
        <dbReference type="EMBL" id="MST96259.1"/>
    </source>
</evidence>
<evidence type="ECO:0000259" key="6">
    <source>
        <dbReference type="Pfam" id="PF00389"/>
    </source>
</evidence>
<dbReference type="InterPro" id="IPR038251">
    <property type="entry name" value="PdxB_dimer_sf"/>
</dbReference>
<organism evidence="9 10">
    <name type="scientific">Victivallis lenta</name>
    <dbReference type="NCBI Taxonomy" id="2606640"/>
    <lineage>
        <taxon>Bacteria</taxon>
        <taxon>Pseudomonadati</taxon>
        <taxon>Lentisphaerota</taxon>
        <taxon>Lentisphaeria</taxon>
        <taxon>Victivallales</taxon>
        <taxon>Victivallaceae</taxon>
        <taxon>Victivallis</taxon>
    </lineage>
</organism>
<evidence type="ECO:0000256" key="4">
    <source>
        <dbReference type="ARBA" id="ARBA00023096"/>
    </source>
</evidence>
<keyword evidence="3" id="KW-0520">NAD</keyword>
<dbReference type="HAMAP" id="MF_01825">
    <property type="entry name" value="PdxB"/>
    <property type="match status" value="1"/>
</dbReference>
<dbReference type="Gene3D" id="3.40.50.720">
    <property type="entry name" value="NAD(P)-binding Rossmann-like Domain"/>
    <property type="match status" value="2"/>
</dbReference>
<feature type="domain" description="D-isomer specific 2-hydroxyacid dehydrogenase NAD-binding" evidence="7">
    <location>
        <begin position="106"/>
        <end position="254"/>
    </location>
</feature>
<dbReference type="NCBIfam" id="NF001309">
    <property type="entry name" value="PRK00257.1"/>
    <property type="match status" value="1"/>
</dbReference>
<dbReference type="PANTHER" id="PTHR42938:SF9">
    <property type="entry name" value="FORMATE DEHYDROGENASE 1"/>
    <property type="match status" value="1"/>
</dbReference>
<keyword evidence="1" id="KW-0963">Cytoplasm</keyword>
<dbReference type="CDD" id="cd12158">
    <property type="entry name" value="ErythrP_dh"/>
    <property type="match status" value="1"/>
</dbReference>
<dbReference type="InterPro" id="IPR006139">
    <property type="entry name" value="D-isomer_2_OHA_DH_cat_dom"/>
</dbReference>
<dbReference type="GO" id="GO:0051287">
    <property type="term" value="F:NAD binding"/>
    <property type="evidence" value="ECO:0007669"/>
    <property type="project" value="InterPro"/>
</dbReference>
<dbReference type="InterPro" id="IPR036291">
    <property type="entry name" value="NAD(P)-bd_dom_sf"/>
</dbReference>
<feature type="domain" description="D-isomer specific 2-hydroxyacid dehydrogenase catalytic" evidence="6">
    <location>
        <begin position="36"/>
        <end position="276"/>
    </location>
</feature>
<protein>
    <submittedName>
        <fullName evidence="9">4-phosphoerythronate dehydrogenase PdxB</fullName>
    </submittedName>
</protein>
<dbReference type="InterPro" id="IPR024531">
    <property type="entry name" value="Erythronate-4-P_DHase_dimer"/>
</dbReference>
<dbReference type="InterPro" id="IPR006140">
    <property type="entry name" value="D-isomer_DH_NAD-bd"/>
</dbReference>
<evidence type="ECO:0000259" key="7">
    <source>
        <dbReference type="Pfam" id="PF02826"/>
    </source>
</evidence>
<proteinExistence type="inferred from homology"/>
<comment type="caution">
    <text evidence="9">The sequence shown here is derived from an EMBL/GenBank/DDBJ whole genome shotgun (WGS) entry which is preliminary data.</text>
</comment>
<dbReference type="SUPFAM" id="SSF52283">
    <property type="entry name" value="Formate/glycerate dehydrogenase catalytic domain-like"/>
    <property type="match status" value="1"/>
</dbReference>
<dbReference type="GO" id="GO:0046983">
    <property type="term" value="F:protein dimerization activity"/>
    <property type="evidence" value="ECO:0007669"/>
    <property type="project" value="InterPro"/>
</dbReference>
<dbReference type="PANTHER" id="PTHR42938">
    <property type="entry name" value="FORMATE DEHYDROGENASE 1"/>
    <property type="match status" value="1"/>
</dbReference>
<dbReference type="Pfam" id="PF11890">
    <property type="entry name" value="DUF3410"/>
    <property type="match status" value="1"/>
</dbReference>
<accession>A0A844G165</accession>
<dbReference type="InterPro" id="IPR020921">
    <property type="entry name" value="Erythronate-4-P_DHase"/>
</dbReference>
<dbReference type="AlphaFoldDB" id="A0A844G165"/>
<dbReference type="Gene3D" id="3.30.1370.170">
    <property type="match status" value="1"/>
</dbReference>
<feature type="domain" description="Erythronate-4-phosphate dehydrogenase dimerisation" evidence="8">
    <location>
        <begin position="289"/>
        <end position="366"/>
    </location>
</feature>
<dbReference type="Pfam" id="PF00389">
    <property type="entry name" value="2-Hacid_dh"/>
    <property type="match status" value="1"/>
</dbReference>
<dbReference type="Proteomes" id="UP000435649">
    <property type="component" value="Unassembled WGS sequence"/>
</dbReference>
<dbReference type="GO" id="GO:0008615">
    <property type="term" value="P:pyridoxine biosynthetic process"/>
    <property type="evidence" value="ECO:0007669"/>
    <property type="project" value="UniProtKB-KW"/>
</dbReference>
<evidence type="ECO:0000256" key="5">
    <source>
        <dbReference type="RuleBase" id="RU003719"/>
    </source>
</evidence>
<reference evidence="9 10" key="1">
    <citation type="submission" date="2019-08" db="EMBL/GenBank/DDBJ databases">
        <title>In-depth cultivation of the pig gut microbiome towards novel bacterial diversity and tailored functional studies.</title>
        <authorList>
            <person name="Wylensek D."/>
            <person name="Hitch T.C.A."/>
            <person name="Clavel T."/>
        </authorList>
    </citation>
    <scope>NUCLEOTIDE SEQUENCE [LARGE SCALE GENOMIC DNA]</scope>
    <source>
        <strain evidence="9 10">BBE-744-WT-12</strain>
    </source>
</reference>
<comment type="similarity">
    <text evidence="5">Belongs to the D-isomer specific 2-hydroxyacid dehydrogenase family.</text>
</comment>
<evidence type="ECO:0000256" key="1">
    <source>
        <dbReference type="ARBA" id="ARBA00022490"/>
    </source>
</evidence>
<evidence type="ECO:0000313" key="10">
    <source>
        <dbReference type="Proteomes" id="UP000435649"/>
    </source>
</evidence>
<dbReference type="EMBL" id="VUNS01000003">
    <property type="protein sequence ID" value="MST96259.1"/>
    <property type="molecule type" value="Genomic_DNA"/>
</dbReference>
<evidence type="ECO:0000256" key="2">
    <source>
        <dbReference type="ARBA" id="ARBA00023002"/>
    </source>
</evidence>
<dbReference type="SUPFAM" id="SSF51735">
    <property type="entry name" value="NAD(P)-binding Rossmann-fold domains"/>
    <property type="match status" value="1"/>
</dbReference>
<evidence type="ECO:0000256" key="3">
    <source>
        <dbReference type="ARBA" id="ARBA00023027"/>
    </source>
</evidence>
<keyword evidence="4" id="KW-0664">Pyridoxine biosynthesis</keyword>
<dbReference type="GO" id="GO:0033711">
    <property type="term" value="F:4-phosphoerythronate dehydrogenase activity"/>
    <property type="evidence" value="ECO:0007669"/>
    <property type="project" value="InterPro"/>
</dbReference>
<name>A0A844G165_9BACT</name>
<dbReference type="GO" id="GO:0005737">
    <property type="term" value="C:cytoplasm"/>
    <property type="evidence" value="ECO:0007669"/>
    <property type="project" value="InterPro"/>
</dbReference>
<gene>
    <name evidence="9" type="primary">pdxB</name>
    <name evidence="9" type="ORF">FYJ85_04255</name>
</gene>